<dbReference type="NCBIfam" id="TIGR00231">
    <property type="entry name" value="small_GTP"/>
    <property type="match status" value="1"/>
</dbReference>
<dbReference type="FunFam" id="3.40.50.10050:FF:000001">
    <property type="entry name" value="Translation initiation factor IF-2"/>
    <property type="match status" value="1"/>
</dbReference>
<dbReference type="InterPro" id="IPR015760">
    <property type="entry name" value="TIF_IF2"/>
</dbReference>
<dbReference type="InterPro" id="IPR006847">
    <property type="entry name" value="IF2_N"/>
</dbReference>
<name>A0A0D9XD72_9ORYZ</name>
<dbReference type="Pfam" id="PF00009">
    <property type="entry name" value="GTP_EFTU"/>
    <property type="match status" value="1"/>
</dbReference>
<dbReference type="CDD" id="cd01887">
    <property type="entry name" value="IF2_eIF5B"/>
    <property type="match status" value="1"/>
</dbReference>
<dbReference type="EnsemblPlants" id="LPERR09G05730.6">
    <property type="protein sequence ID" value="LPERR09G05730.6"/>
    <property type="gene ID" value="LPERR09G05730"/>
</dbReference>
<reference evidence="10" key="2">
    <citation type="submission" date="2013-12" db="EMBL/GenBank/DDBJ databases">
        <authorList>
            <person name="Yu Y."/>
            <person name="Lee S."/>
            <person name="de Baynast K."/>
            <person name="Wissotski M."/>
            <person name="Liu L."/>
            <person name="Talag J."/>
            <person name="Goicoechea J."/>
            <person name="Angelova A."/>
            <person name="Jetty R."/>
            <person name="Kudrna D."/>
            <person name="Golser W."/>
            <person name="Rivera L."/>
            <person name="Zhang J."/>
            <person name="Wing R."/>
        </authorList>
    </citation>
    <scope>NUCLEOTIDE SEQUENCE</scope>
</reference>
<dbReference type="GO" id="GO:0003924">
    <property type="term" value="F:GTPase activity"/>
    <property type="evidence" value="ECO:0007669"/>
    <property type="project" value="InterPro"/>
</dbReference>
<dbReference type="SUPFAM" id="SSF52540">
    <property type="entry name" value="P-loop containing nucleoside triphosphate hydrolases"/>
    <property type="match status" value="1"/>
</dbReference>
<dbReference type="FunFam" id="2.40.30.10:FF:000008">
    <property type="entry name" value="Translation initiation factor IF-2"/>
    <property type="match status" value="1"/>
</dbReference>
<sequence length="797" mass="85593">MVITNLINEKGVQFSSSSSSSRVSVSVKPDDENDLLLKPPQKPVLRPNGLPSPERSMNAAASPSSGGGRPVLEDRDKVRESLDEVLEKAEKLNASTSGNGNGDGSSSGGLRRQNGAYKPDNSSATAAASAEGVNSRKTKTLKSVWRKGNPVSTVHKVVRDHPRSESRNQSTVSAAKPSIPPPTQPGPQLLSKPSVAPPPRRPVKPDISKEKKGPILIDKFASSNRPVVDPAVAAALLEPVKPVRGPPTKVRDDRRKKLSTPAGTRRRQTNDDRLADEDTADVPISGVPVRKGRRWNKAKRRAARLQLEASLVEEPVRVEILEVGEEGMLIEDLAYELAIGESEILRFLSVRGVMLDNVQRLDKDLVKMVCMEYDVEVLESGPVKVEEMAKKKEFLDEEDLDKLEARPPIVTIMGHVDHGKTTLLDYIRKSKVVASEAGGITQGIGAYHVLVPVYGKPQTCVFLDTPGHEAFGAMRARGARVTDICIVVVAADDGVRPQTNEAIAHAKAAGVPIVIAINKISALSGEGVDELLETAVLVAELQELKANPHRNAKGTVIEACLDKAKGPLATLVVQNGTLNRGDIVVCGEAFGKIRAMQAIQVLPQENVSLRVLLQAPGDVSVSDIDLAVASEGIIFGFNVKAPGSVKTYAKKKSVEIRLYKVIYDLIDDLRNAMEGLLEPAEDEVPLGSAKVRAVFSSGSGKVAGCMITTGKVVQDCKVRVLRKGKEVYVGTLDSLRRVKETVKEVGAGLECGIGVDDFDEWEEGDVVEAFNTVKKTRTLEEASASMTAALKDAGVQL</sequence>
<dbReference type="AlphaFoldDB" id="A0A0D9XD72"/>
<dbReference type="Gene3D" id="3.40.50.300">
    <property type="entry name" value="P-loop containing nucleotide triphosphate hydrolases"/>
    <property type="match status" value="1"/>
</dbReference>
<accession>A0A0D9XD72</accession>
<dbReference type="SUPFAM" id="SSF52156">
    <property type="entry name" value="Initiation factor IF2/eIF5b, domain 3"/>
    <property type="match status" value="1"/>
</dbReference>
<evidence type="ECO:0000256" key="7">
    <source>
        <dbReference type="SAM" id="MobiDB-lite"/>
    </source>
</evidence>
<dbReference type="InterPro" id="IPR027417">
    <property type="entry name" value="P-loop_NTPase"/>
</dbReference>
<evidence type="ECO:0000256" key="2">
    <source>
        <dbReference type="ARBA" id="ARBA00022540"/>
    </source>
</evidence>
<organism evidence="9 10">
    <name type="scientific">Leersia perrieri</name>
    <dbReference type="NCBI Taxonomy" id="77586"/>
    <lineage>
        <taxon>Eukaryota</taxon>
        <taxon>Viridiplantae</taxon>
        <taxon>Streptophyta</taxon>
        <taxon>Embryophyta</taxon>
        <taxon>Tracheophyta</taxon>
        <taxon>Spermatophyta</taxon>
        <taxon>Magnoliopsida</taxon>
        <taxon>Liliopsida</taxon>
        <taxon>Poales</taxon>
        <taxon>Poaceae</taxon>
        <taxon>BOP clade</taxon>
        <taxon>Oryzoideae</taxon>
        <taxon>Oryzeae</taxon>
        <taxon>Oryzinae</taxon>
        <taxon>Leersia</taxon>
    </lineage>
</organism>
<reference evidence="9 10" key="1">
    <citation type="submission" date="2012-08" db="EMBL/GenBank/DDBJ databases">
        <title>Oryza genome evolution.</title>
        <authorList>
            <person name="Wing R.A."/>
        </authorList>
    </citation>
    <scope>NUCLEOTIDE SEQUENCE</scope>
</reference>
<feature type="compositionally biased region" description="Basic and acidic residues" evidence="7">
    <location>
        <begin position="203"/>
        <end position="213"/>
    </location>
</feature>
<keyword evidence="5" id="KW-0342">GTP-binding</keyword>
<feature type="compositionally biased region" description="Basic and acidic residues" evidence="7">
    <location>
        <begin position="157"/>
        <end position="166"/>
    </location>
</feature>
<feature type="region of interest" description="Disordered" evidence="7">
    <location>
        <begin position="11"/>
        <end position="218"/>
    </location>
</feature>
<dbReference type="Pfam" id="PF04760">
    <property type="entry name" value="IF2_N"/>
    <property type="match status" value="1"/>
</dbReference>
<protein>
    <recommendedName>
        <fullName evidence="6">Translation initiation factor IF-2, chloroplastic</fullName>
    </recommendedName>
</protein>
<keyword evidence="3" id="KW-0547">Nucleotide-binding</keyword>
<evidence type="ECO:0000256" key="6">
    <source>
        <dbReference type="ARBA" id="ARBA00044105"/>
    </source>
</evidence>
<dbReference type="CDD" id="cd03692">
    <property type="entry name" value="mtIF2_IVc"/>
    <property type="match status" value="1"/>
</dbReference>
<dbReference type="Proteomes" id="UP000032180">
    <property type="component" value="Chromosome 9"/>
</dbReference>
<comment type="similarity">
    <text evidence="1">Belongs to the TRAFAC class translation factor GTPase superfamily. Classic translation factor GTPase family. IF-2 subfamily.</text>
</comment>
<dbReference type="InterPro" id="IPR009000">
    <property type="entry name" value="Transl_B-barrel_sf"/>
</dbReference>
<dbReference type="GO" id="GO:0003743">
    <property type="term" value="F:translation initiation factor activity"/>
    <property type="evidence" value="ECO:0007669"/>
    <property type="project" value="UniProtKB-KW"/>
</dbReference>
<dbReference type="InterPro" id="IPR023115">
    <property type="entry name" value="TIF_IF2_dom3"/>
</dbReference>
<evidence type="ECO:0000259" key="8">
    <source>
        <dbReference type="PROSITE" id="PS51722"/>
    </source>
</evidence>
<evidence type="ECO:0000256" key="1">
    <source>
        <dbReference type="ARBA" id="ARBA00007733"/>
    </source>
</evidence>
<dbReference type="Gene3D" id="2.40.30.10">
    <property type="entry name" value="Translation factors"/>
    <property type="match status" value="1"/>
</dbReference>
<evidence type="ECO:0000313" key="10">
    <source>
        <dbReference type="Proteomes" id="UP000032180"/>
    </source>
</evidence>
<evidence type="ECO:0000256" key="4">
    <source>
        <dbReference type="ARBA" id="ARBA00022917"/>
    </source>
</evidence>
<keyword evidence="2" id="KW-0396">Initiation factor</keyword>
<evidence type="ECO:0000256" key="5">
    <source>
        <dbReference type="ARBA" id="ARBA00023134"/>
    </source>
</evidence>
<dbReference type="PRINTS" id="PR00315">
    <property type="entry name" value="ELONGATNFCT"/>
</dbReference>
<reference evidence="9" key="3">
    <citation type="submission" date="2015-04" db="UniProtKB">
        <authorList>
            <consortium name="EnsemblPlants"/>
        </authorList>
    </citation>
    <scope>IDENTIFICATION</scope>
</reference>
<dbReference type="PANTHER" id="PTHR43381">
    <property type="entry name" value="TRANSLATION INITIATION FACTOR IF-2-RELATED"/>
    <property type="match status" value="1"/>
</dbReference>
<feature type="domain" description="Tr-type G" evidence="8">
    <location>
        <begin position="405"/>
        <end position="681"/>
    </location>
</feature>
<evidence type="ECO:0000313" key="9">
    <source>
        <dbReference type="EnsemblPlants" id="LPERR09G05730.6"/>
    </source>
</evidence>
<proteinExistence type="inferred from homology"/>
<dbReference type="Pfam" id="PF11987">
    <property type="entry name" value="IF-2"/>
    <property type="match status" value="1"/>
</dbReference>
<dbReference type="PANTHER" id="PTHR43381:SF5">
    <property type="entry name" value="TR-TYPE G DOMAIN-CONTAINING PROTEIN"/>
    <property type="match status" value="1"/>
</dbReference>
<dbReference type="InterPro" id="IPR005225">
    <property type="entry name" value="Small_GTP-bd"/>
</dbReference>
<dbReference type="PROSITE" id="PS01176">
    <property type="entry name" value="IF2"/>
    <property type="match status" value="1"/>
</dbReference>
<evidence type="ECO:0000256" key="3">
    <source>
        <dbReference type="ARBA" id="ARBA00022741"/>
    </source>
</evidence>
<dbReference type="InterPro" id="IPR036925">
    <property type="entry name" value="TIF_IF2_dom3_sf"/>
</dbReference>
<keyword evidence="10" id="KW-1185">Reference proteome</keyword>
<keyword evidence="4" id="KW-0648">Protein biosynthesis</keyword>
<feature type="compositionally biased region" description="Basic and acidic residues" evidence="7">
    <location>
        <begin position="71"/>
        <end position="91"/>
    </location>
</feature>
<dbReference type="SUPFAM" id="SSF50447">
    <property type="entry name" value="Translation proteins"/>
    <property type="match status" value="1"/>
</dbReference>
<dbReference type="Gramene" id="LPERR09G05730.6">
    <property type="protein sequence ID" value="LPERR09G05730.6"/>
    <property type="gene ID" value="LPERR09G05730"/>
</dbReference>
<dbReference type="GO" id="GO:0005737">
    <property type="term" value="C:cytoplasm"/>
    <property type="evidence" value="ECO:0007669"/>
    <property type="project" value="TreeGrafter"/>
</dbReference>
<dbReference type="Gene3D" id="3.40.50.10050">
    <property type="entry name" value="Translation initiation factor IF- 2, domain 3"/>
    <property type="match status" value="1"/>
</dbReference>
<dbReference type="PROSITE" id="PS51722">
    <property type="entry name" value="G_TR_2"/>
    <property type="match status" value="1"/>
</dbReference>
<feature type="region of interest" description="Disordered" evidence="7">
    <location>
        <begin position="239"/>
        <end position="279"/>
    </location>
</feature>
<dbReference type="GO" id="GO:0005525">
    <property type="term" value="F:GTP binding"/>
    <property type="evidence" value="ECO:0007669"/>
    <property type="project" value="UniProtKB-KW"/>
</dbReference>
<dbReference type="InterPro" id="IPR000178">
    <property type="entry name" value="TF_IF2_bacterial-like"/>
</dbReference>
<dbReference type="InterPro" id="IPR000795">
    <property type="entry name" value="T_Tr_GTP-bd_dom"/>
</dbReference>
<feature type="compositionally biased region" description="Low complexity" evidence="7">
    <location>
        <begin position="15"/>
        <end position="27"/>
    </location>
</feature>